<dbReference type="InterPro" id="IPR051906">
    <property type="entry name" value="TolC-like"/>
</dbReference>
<evidence type="ECO:0000256" key="6">
    <source>
        <dbReference type="ARBA" id="ARBA00023136"/>
    </source>
</evidence>
<keyword evidence="4" id="KW-1134">Transmembrane beta strand</keyword>
<comment type="subcellular location">
    <subcellularLocation>
        <location evidence="1">Cell outer membrane</location>
    </subcellularLocation>
</comment>
<dbReference type="AlphaFoldDB" id="A0A1M5FPU1"/>
<proteinExistence type="inferred from homology"/>
<dbReference type="Proteomes" id="UP000184164">
    <property type="component" value="Unassembled WGS sequence"/>
</dbReference>
<keyword evidence="8" id="KW-0175">Coiled coil</keyword>
<dbReference type="Pfam" id="PF02321">
    <property type="entry name" value="OEP"/>
    <property type="match status" value="2"/>
</dbReference>
<accession>A0A1M5FPU1</accession>
<feature type="coiled-coil region" evidence="8">
    <location>
        <begin position="334"/>
        <end position="393"/>
    </location>
</feature>
<keyword evidence="6" id="KW-0472">Membrane</keyword>
<protein>
    <submittedName>
        <fullName evidence="9">Outer membrane protein</fullName>
    </submittedName>
</protein>
<dbReference type="PANTHER" id="PTHR30026:SF20">
    <property type="entry name" value="OUTER MEMBRANE PROTEIN TOLC"/>
    <property type="match status" value="1"/>
</dbReference>
<evidence type="ECO:0000256" key="5">
    <source>
        <dbReference type="ARBA" id="ARBA00022692"/>
    </source>
</evidence>
<evidence type="ECO:0000256" key="2">
    <source>
        <dbReference type="ARBA" id="ARBA00007613"/>
    </source>
</evidence>
<keyword evidence="3" id="KW-0813">Transport</keyword>
<dbReference type="SUPFAM" id="SSF56954">
    <property type="entry name" value="Outer membrane efflux proteins (OEP)"/>
    <property type="match status" value="1"/>
</dbReference>
<dbReference type="InterPro" id="IPR003423">
    <property type="entry name" value="OMP_efflux"/>
</dbReference>
<evidence type="ECO:0000313" key="10">
    <source>
        <dbReference type="Proteomes" id="UP000184164"/>
    </source>
</evidence>
<dbReference type="GO" id="GO:0015562">
    <property type="term" value="F:efflux transmembrane transporter activity"/>
    <property type="evidence" value="ECO:0007669"/>
    <property type="project" value="InterPro"/>
</dbReference>
<sequence length="449" mass="50885">MRLYLILITGLLFLSEVSEAQDKWTLEQCIRYAVSNNLDLKITSIENEIKKEDLSQSKRNILPSVSLSSGGNNSFGRSLDYTSYQYVNTSQFYSSLNISGGMDIFRGFIRQNTISLRKMALLAGIEDEKQLQYDIAFVVMGAYYNTLYYNGLAEIAAEQKELSELNLKQTKKQAELGLKAKSDLLEMESRLAAEELSLIQAQNHFKTELLRLRQAMNIENTGEFEIDLQTPEVEITAGQATTPSEIFETATHFYPALKATEMRRNVAEKNISLAKGQLWPRLSLSGAYATNYASLKGQENTASFQKQFKNNAYQYVGVSLTIPVFEQLGLRSGVKKARLNYLQAETELEKKSQLLYNEIDQNYQQLESSLAEYNQLVKQVRFAQTAYEAAEKKLAQGLISIIELYDSKNVLGQAKTDLLKTKLQYAIRKKTLDFYLGKPVFEVETSNAQ</sequence>
<organism evidence="9 10">
    <name type="scientific">Mariniphaga anaerophila</name>
    <dbReference type="NCBI Taxonomy" id="1484053"/>
    <lineage>
        <taxon>Bacteria</taxon>
        <taxon>Pseudomonadati</taxon>
        <taxon>Bacteroidota</taxon>
        <taxon>Bacteroidia</taxon>
        <taxon>Marinilabiliales</taxon>
        <taxon>Prolixibacteraceae</taxon>
        <taxon>Mariniphaga</taxon>
    </lineage>
</organism>
<dbReference type="RefSeq" id="WP_083570862.1">
    <property type="nucleotide sequence ID" value="NZ_FQUM01000014.1"/>
</dbReference>
<dbReference type="PANTHER" id="PTHR30026">
    <property type="entry name" value="OUTER MEMBRANE PROTEIN TOLC"/>
    <property type="match status" value="1"/>
</dbReference>
<comment type="similarity">
    <text evidence="2">Belongs to the outer membrane factor (OMF) (TC 1.B.17) family.</text>
</comment>
<dbReference type="EMBL" id="FQUM01000014">
    <property type="protein sequence ID" value="SHF93525.1"/>
    <property type="molecule type" value="Genomic_DNA"/>
</dbReference>
<dbReference type="GO" id="GO:0009279">
    <property type="term" value="C:cell outer membrane"/>
    <property type="evidence" value="ECO:0007669"/>
    <property type="project" value="UniProtKB-SubCell"/>
</dbReference>
<evidence type="ECO:0000256" key="7">
    <source>
        <dbReference type="ARBA" id="ARBA00023237"/>
    </source>
</evidence>
<dbReference type="GO" id="GO:1990281">
    <property type="term" value="C:efflux pump complex"/>
    <property type="evidence" value="ECO:0007669"/>
    <property type="project" value="TreeGrafter"/>
</dbReference>
<name>A0A1M5FPU1_9BACT</name>
<evidence type="ECO:0000256" key="4">
    <source>
        <dbReference type="ARBA" id="ARBA00022452"/>
    </source>
</evidence>
<evidence type="ECO:0000256" key="8">
    <source>
        <dbReference type="SAM" id="Coils"/>
    </source>
</evidence>
<evidence type="ECO:0000256" key="3">
    <source>
        <dbReference type="ARBA" id="ARBA00022448"/>
    </source>
</evidence>
<keyword evidence="5" id="KW-0812">Transmembrane</keyword>
<dbReference type="STRING" id="1484053.SAMN05444274_11412"/>
<gene>
    <name evidence="9" type="ORF">SAMN05444274_11412</name>
</gene>
<dbReference type="Gene3D" id="1.20.1600.10">
    <property type="entry name" value="Outer membrane efflux proteins (OEP)"/>
    <property type="match status" value="1"/>
</dbReference>
<keyword evidence="10" id="KW-1185">Reference proteome</keyword>
<reference evidence="9 10" key="1">
    <citation type="submission" date="2016-11" db="EMBL/GenBank/DDBJ databases">
        <authorList>
            <person name="Jaros S."/>
            <person name="Januszkiewicz K."/>
            <person name="Wedrychowicz H."/>
        </authorList>
    </citation>
    <scope>NUCLEOTIDE SEQUENCE [LARGE SCALE GENOMIC DNA]</scope>
    <source>
        <strain evidence="9 10">DSM 26910</strain>
    </source>
</reference>
<dbReference type="OrthoDB" id="9811587at2"/>
<evidence type="ECO:0000256" key="1">
    <source>
        <dbReference type="ARBA" id="ARBA00004442"/>
    </source>
</evidence>
<keyword evidence="7" id="KW-0998">Cell outer membrane</keyword>
<dbReference type="GO" id="GO:0015288">
    <property type="term" value="F:porin activity"/>
    <property type="evidence" value="ECO:0007669"/>
    <property type="project" value="TreeGrafter"/>
</dbReference>
<evidence type="ECO:0000313" key="9">
    <source>
        <dbReference type="EMBL" id="SHF93525.1"/>
    </source>
</evidence>